<keyword evidence="3" id="KW-1185">Reference proteome</keyword>
<gene>
    <name evidence="2" type="ORF">NQ314_013946</name>
</gene>
<feature type="region of interest" description="Disordered" evidence="1">
    <location>
        <begin position="20"/>
        <end position="79"/>
    </location>
</feature>
<proteinExistence type="predicted"/>
<evidence type="ECO:0000256" key="1">
    <source>
        <dbReference type="SAM" id="MobiDB-lite"/>
    </source>
</evidence>
<accession>A0AAV8X4K3</accession>
<organism evidence="2 3">
    <name type="scientific">Rhamnusium bicolor</name>
    <dbReference type="NCBI Taxonomy" id="1586634"/>
    <lineage>
        <taxon>Eukaryota</taxon>
        <taxon>Metazoa</taxon>
        <taxon>Ecdysozoa</taxon>
        <taxon>Arthropoda</taxon>
        <taxon>Hexapoda</taxon>
        <taxon>Insecta</taxon>
        <taxon>Pterygota</taxon>
        <taxon>Neoptera</taxon>
        <taxon>Endopterygota</taxon>
        <taxon>Coleoptera</taxon>
        <taxon>Polyphaga</taxon>
        <taxon>Cucujiformia</taxon>
        <taxon>Chrysomeloidea</taxon>
        <taxon>Cerambycidae</taxon>
        <taxon>Lepturinae</taxon>
        <taxon>Rhagiini</taxon>
        <taxon>Rhamnusium</taxon>
    </lineage>
</organism>
<feature type="compositionally biased region" description="Basic and acidic residues" evidence="1">
    <location>
        <begin position="20"/>
        <end position="34"/>
    </location>
</feature>
<feature type="compositionally biased region" description="Acidic residues" evidence="1">
    <location>
        <begin position="35"/>
        <end position="51"/>
    </location>
</feature>
<reference evidence="2" key="1">
    <citation type="journal article" date="2023" name="Insect Mol. Biol.">
        <title>Genome sequencing provides insights into the evolution of gene families encoding plant cell wall-degrading enzymes in longhorned beetles.</title>
        <authorList>
            <person name="Shin N.R."/>
            <person name="Okamura Y."/>
            <person name="Kirsch R."/>
            <person name="Pauchet Y."/>
        </authorList>
    </citation>
    <scope>NUCLEOTIDE SEQUENCE</scope>
    <source>
        <strain evidence="2">RBIC_L_NR</strain>
    </source>
</reference>
<sequence>MENQHLQRLTKLRKMEKRIVNREENGISKDKKTEDSDDDLVVVEYDEEDPQEGSSSKKRKFNPPEDKLDVDDDVCVIES</sequence>
<evidence type="ECO:0000313" key="2">
    <source>
        <dbReference type="EMBL" id="KAJ8933533.1"/>
    </source>
</evidence>
<dbReference type="AlphaFoldDB" id="A0AAV8X4K3"/>
<evidence type="ECO:0000313" key="3">
    <source>
        <dbReference type="Proteomes" id="UP001162156"/>
    </source>
</evidence>
<comment type="caution">
    <text evidence="2">The sequence shown here is derived from an EMBL/GenBank/DDBJ whole genome shotgun (WGS) entry which is preliminary data.</text>
</comment>
<protein>
    <submittedName>
        <fullName evidence="2">Uncharacterized protein</fullName>
    </submittedName>
</protein>
<name>A0AAV8X4K3_9CUCU</name>
<feature type="compositionally biased region" description="Acidic residues" evidence="1">
    <location>
        <begin position="68"/>
        <end position="79"/>
    </location>
</feature>
<dbReference type="Proteomes" id="UP001162156">
    <property type="component" value="Unassembled WGS sequence"/>
</dbReference>
<dbReference type="EMBL" id="JANEYF010003852">
    <property type="protein sequence ID" value="KAJ8933533.1"/>
    <property type="molecule type" value="Genomic_DNA"/>
</dbReference>